<evidence type="ECO:0000256" key="2">
    <source>
        <dbReference type="ARBA" id="ARBA00022803"/>
    </source>
</evidence>
<dbReference type="InterPro" id="IPR019734">
    <property type="entry name" value="TPR_rpt"/>
</dbReference>
<keyword evidence="2" id="KW-0802">TPR repeat</keyword>
<evidence type="ECO:0000313" key="4">
    <source>
        <dbReference type="Proteomes" id="UP001209878"/>
    </source>
</evidence>
<dbReference type="EMBL" id="JAODUO010001317">
    <property type="protein sequence ID" value="KAK2166548.1"/>
    <property type="molecule type" value="Genomic_DNA"/>
</dbReference>
<dbReference type="Gene3D" id="1.25.40.20">
    <property type="entry name" value="Ankyrin repeat-containing domain"/>
    <property type="match status" value="1"/>
</dbReference>
<name>A0AAD9K7L2_RIDPI</name>
<gene>
    <name evidence="3" type="ORF">NP493_1317g00054</name>
</gene>
<keyword evidence="1" id="KW-0677">Repeat</keyword>
<dbReference type="SUPFAM" id="SSF48403">
    <property type="entry name" value="Ankyrin repeat"/>
    <property type="match status" value="1"/>
</dbReference>
<protein>
    <submittedName>
        <fullName evidence="3">Uncharacterized protein</fullName>
    </submittedName>
</protein>
<dbReference type="GO" id="GO:0051879">
    <property type="term" value="F:Hsp90 protein binding"/>
    <property type="evidence" value="ECO:0007669"/>
    <property type="project" value="TreeGrafter"/>
</dbReference>
<dbReference type="SUPFAM" id="SSF48452">
    <property type="entry name" value="TPR-like"/>
    <property type="match status" value="1"/>
</dbReference>
<dbReference type="InterPro" id="IPR036770">
    <property type="entry name" value="Ankyrin_rpt-contain_sf"/>
</dbReference>
<dbReference type="Proteomes" id="UP001209878">
    <property type="component" value="Unassembled WGS sequence"/>
</dbReference>
<organism evidence="3 4">
    <name type="scientific">Ridgeia piscesae</name>
    <name type="common">Tubeworm</name>
    <dbReference type="NCBI Taxonomy" id="27915"/>
    <lineage>
        <taxon>Eukaryota</taxon>
        <taxon>Metazoa</taxon>
        <taxon>Spiralia</taxon>
        <taxon>Lophotrochozoa</taxon>
        <taxon>Annelida</taxon>
        <taxon>Polychaeta</taxon>
        <taxon>Sedentaria</taxon>
        <taxon>Canalipalpata</taxon>
        <taxon>Sabellida</taxon>
        <taxon>Siboglinidae</taxon>
        <taxon>Ridgeia</taxon>
    </lineage>
</organism>
<dbReference type="AlphaFoldDB" id="A0AAD9K7L2"/>
<accession>A0AAD9K7L2</accession>
<dbReference type="SMART" id="SM00028">
    <property type="entry name" value="TPR"/>
    <property type="match status" value="3"/>
</dbReference>
<reference evidence="3" key="1">
    <citation type="journal article" date="2023" name="Mol. Biol. Evol.">
        <title>Third-Generation Sequencing Reveals the Adaptive Role of the Epigenome in Three Deep-Sea Polychaetes.</title>
        <authorList>
            <person name="Perez M."/>
            <person name="Aroh O."/>
            <person name="Sun Y."/>
            <person name="Lan Y."/>
            <person name="Juniper S.K."/>
            <person name="Young C.R."/>
            <person name="Angers B."/>
            <person name="Qian P.Y."/>
        </authorList>
    </citation>
    <scope>NUCLEOTIDE SEQUENCE</scope>
    <source>
        <strain evidence="3">R07B-5</strain>
    </source>
</reference>
<proteinExistence type="predicted"/>
<dbReference type="Gene3D" id="1.25.40.10">
    <property type="entry name" value="Tetratricopeptide repeat domain"/>
    <property type="match status" value="1"/>
</dbReference>
<evidence type="ECO:0000256" key="1">
    <source>
        <dbReference type="ARBA" id="ARBA00022737"/>
    </source>
</evidence>
<dbReference type="PANTHER" id="PTHR22904">
    <property type="entry name" value="TPR REPEAT CONTAINING PROTEIN"/>
    <property type="match status" value="1"/>
</dbReference>
<dbReference type="InterPro" id="IPR011990">
    <property type="entry name" value="TPR-like_helical_dom_sf"/>
</dbReference>
<sequence length="393" mass="44197">MRRSPHLSHSLVDNWGATDDLATSSLHSSRLSAFLMAAPSVMPVHSGMLFSHLFFCLPHQPQWQQIQKDAEHWKEKGNHAVKQENYIAALECYQEAVGIVMTIPRNERQIAAIQSNQSYAFLRLGQPKEAFGFGQECVDMNPKWHKGYYRMAQALQSLHLYDKALNALASALRMCPMKPEQELEIVRDAVSYALMTTGGSEEIRKCRVKRSTWSELIMAAVNNDDWKTVKFLVVGDNISSPSPVDCDLSAVKQLTPFIKNSTNRDLTDWGQRLVLVMLKCGAPYKSLEEPERSALHVALDVGIRTGSFELLARLLQDDYSSPQERNRTDCHGNTLLHVTAMAEIDSSVRLVAVQLLLSRSLATRTQNDVGKCPADYLRKSDHSYRLLRPADVA</sequence>
<evidence type="ECO:0000313" key="3">
    <source>
        <dbReference type="EMBL" id="KAK2166548.1"/>
    </source>
</evidence>
<dbReference type="PANTHER" id="PTHR22904:SF523">
    <property type="entry name" value="STRESS-INDUCED-PHOSPHOPROTEIN 1"/>
    <property type="match status" value="1"/>
</dbReference>
<comment type="caution">
    <text evidence="3">The sequence shown here is derived from an EMBL/GenBank/DDBJ whole genome shotgun (WGS) entry which is preliminary data.</text>
</comment>
<keyword evidence="4" id="KW-1185">Reference proteome</keyword>